<accession>A0A7W6HUL1</accession>
<dbReference type="PANTHER" id="PTHR23416">
    <property type="entry name" value="SIALIC ACID SYNTHASE-RELATED"/>
    <property type="match status" value="1"/>
</dbReference>
<evidence type="ECO:0000313" key="4">
    <source>
        <dbReference type="Proteomes" id="UP000546007"/>
    </source>
</evidence>
<proteinExistence type="inferred from homology"/>
<dbReference type="Proteomes" id="UP000546007">
    <property type="component" value="Unassembled WGS sequence"/>
</dbReference>
<dbReference type="GeneID" id="93099522"/>
<comment type="similarity">
    <text evidence="1">Belongs to the transferase hexapeptide repeat family.</text>
</comment>
<gene>
    <name evidence="3" type="ORF">GGR14_001030</name>
</gene>
<keyword evidence="2 3" id="KW-0808">Transferase</keyword>
<organism evidence="3 4">
    <name type="scientific">Butyricimonas faecihominis</name>
    <dbReference type="NCBI Taxonomy" id="1472416"/>
    <lineage>
        <taxon>Bacteria</taxon>
        <taxon>Pseudomonadati</taxon>
        <taxon>Bacteroidota</taxon>
        <taxon>Bacteroidia</taxon>
        <taxon>Bacteroidales</taxon>
        <taxon>Odoribacteraceae</taxon>
        <taxon>Butyricimonas</taxon>
    </lineage>
</organism>
<dbReference type="EMBL" id="JACIES010000002">
    <property type="protein sequence ID" value="MBB4025258.1"/>
    <property type="molecule type" value="Genomic_DNA"/>
</dbReference>
<dbReference type="InterPro" id="IPR051159">
    <property type="entry name" value="Hexapeptide_acetyltransf"/>
</dbReference>
<sequence>MMRKIFLIFKFYYYKIFYPKFYRNIKHGKNFRCQAGIDAVFPELIEIGDNFIAAPGSKILTHDASLLLFTDNLKIRAQKTTIGNSVFLGECSVVMPGVTINDNVIVGAGSIVTKDIPANSVVAGNPAKLICTVDAYIEKCKQCGILYDVSENFQNALNNGLPITIDCMKSIREKVYQQMEICNGCK</sequence>
<dbReference type="InterPro" id="IPR001451">
    <property type="entry name" value="Hexapep"/>
</dbReference>
<dbReference type="RefSeq" id="WP_167513901.1">
    <property type="nucleotide sequence ID" value="NZ_AP028155.1"/>
</dbReference>
<dbReference type="CDD" id="cd04647">
    <property type="entry name" value="LbH_MAT_like"/>
    <property type="match status" value="1"/>
</dbReference>
<dbReference type="AlphaFoldDB" id="A0A7W6HUL1"/>
<keyword evidence="4" id="KW-1185">Reference proteome</keyword>
<evidence type="ECO:0000313" key="3">
    <source>
        <dbReference type="EMBL" id="MBB4025258.1"/>
    </source>
</evidence>
<dbReference type="Gene3D" id="2.160.10.10">
    <property type="entry name" value="Hexapeptide repeat proteins"/>
    <property type="match status" value="1"/>
</dbReference>
<comment type="caution">
    <text evidence="3">The sequence shown here is derived from an EMBL/GenBank/DDBJ whole genome shotgun (WGS) entry which is preliminary data.</text>
</comment>
<dbReference type="PANTHER" id="PTHR23416:SF23">
    <property type="entry name" value="ACETYLTRANSFERASE C18B11.09C-RELATED"/>
    <property type="match status" value="1"/>
</dbReference>
<protein>
    <submittedName>
        <fullName evidence="3">Acetyltransferase-like isoleucine patch superfamily enzyme</fullName>
    </submittedName>
</protein>
<dbReference type="Pfam" id="PF00132">
    <property type="entry name" value="Hexapep"/>
    <property type="match status" value="1"/>
</dbReference>
<dbReference type="SUPFAM" id="SSF51161">
    <property type="entry name" value="Trimeric LpxA-like enzymes"/>
    <property type="match status" value="1"/>
</dbReference>
<evidence type="ECO:0000256" key="2">
    <source>
        <dbReference type="ARBA" id="ARBA00022679"/>
    </source>
</evidence>
<name>A0A7W6HUL1_9BACT</name>
<dbReference type="GO" id="GO:0008374">
    <property type="term" value="F:O-acyltransferase activity"/>
    <property type="evidence" value="ECO:0007669"/>
    <property type="project" value="TreeGrafter"/>
</dbReference>
<dbReference type="InterPro" id="IPR011004">
    <property type="entry name" value="Trimer_LpxA-like_sf"/>
</dbReference>
<reference evidence="3 4" key="1">
    <citation type="submission" date="2020-08" db="EMBL/GenBank/DDBJ databases">
        <title>Genomic Encyclopedia of Type Strains, Phase IV (KMG-IV): sequencing the most valuable type-strain genomes for metagenomic binning, comparative biology and taxonomic classification.</title>
        <authorList>
            <person name="Goeker M."/>
        </authorList>
    </citation>
    <scope>NUCLEOTIDE SEQUENCE [LARGE SCALE GENOMIC DNA]</scope>
    <source>
        <strain evidence="3 4">DSM 105721</strain>
    </source>
</reference>
<evidence type="ECO:0000256" key="1">
    <source>
        <dbReference type="ARBA" id="ARBA00007274"/>
    </source>
</evidence>